<keyword evidence="1" id="KW-0472">Membrane</keyword>
<dbReference type="AlphaFoldDB" id="A0A1Q8YCA5"/>
<dbReference type="EMBL" id="MSYM01000013">
    <property type="protein sequence ID" value="OLP05701.1"/>
    <property type="molecule type" value="Genomic_DNA"/>
</dbReference>
<keyword evidence="1" id="KW-0812">Transmembrane</keyword>
<gene>
    <name evidence="2" type="ORF">BLL52_1927</name>
</gene>
<proteinExistence type="predicted"/>
<dbReference type="EC" id="1.-.-.-" evidence="2"/>
<feature type="transmembrane region" description="Helical" evidence="1">
    <location>
        <begin position="109"/>
        <end position="129"/>
    </location>
</feature>
<protein>
    <submittedName>
        <fullName evidence="2">Transporter, LysE family</fullName>
        <ecNumber evidence="2">1.-.-.-</ecNumber>
    </submittedName>
</protein>
<evidence type="ECO:0000256" key="1">
    <source>
        <dbReference type="SAM" id="Phobius"/>
    </source>
</evidence>
<reference evidence="2 3" key="1">
    <citation type="submission" date="2017-01" db="EMBL/GenBank/DDBJ databases">
        <title>Genome sequence of Rhodoferax antarcticus ANT.BR, a psychrophilic purple nonsulfur bacterium from an Antarctic microbial mat.</title>
        <authorList>
            <person name="Baker J."/>
            <person name="Riester C."/>
            <person name="Skinner B."/>
            <person name="Newell A."/>
            <person name="Swingley W."/>
            <person name="Madigan M."/>
            <person name="Jung D."/>
            <person name="Asao M."/>
            <person name="Chen M."/>
            <person name="Loughlin P."/>
            <person name="Pan H."/>
            <person name="Lin S."/>
            <person name="Li N."/>
            <person name="Shaw J."/>
            <person name="Prado M."/>
            <person name="Sherman C."/>
            <person name="Li X."/>
            <person name="Tang J."/>
            <person name="Blankenship R."/>
            <person name="Zhao T."/>
            <person name="Touchman J."/>
            <person name="Sattley M."/>
        </authorList>
    </citation>
    <scope>NUCLEOTIDE SEQUENCE [LARGE SCALE GENOMIC DNA]</scope>
    <source>
        <strain evidence="2 3">ANT.BR</strain>
    </source>
</reference>
<sequence>MRVLLTLGGAIYMLNLAYRIARADMTDAFTETITKAPSVFSGVLAQVSNPKAWIVSIAAVSIYVNSSDYYNFTLILFCVVFFFACSLSLLGWSAIGATARKNFGNLRRFNVIMAILLTTSIALMLKDILSEFKHFFEYT</sequence>
<dbReference type="GO" id="GO:0016491">
    <property type="term" value="F:oxidoreductase activity"/>
    <property type="evidence" value="ECO:0007669"/>
    <property type="project" value="UniProtKB-KW"/>
</dbReference>
<keyword evidence="2" id="KW-0560">Oxidoreductase</keyword>
<evidence type="ECO:0000313" key="3">
    <source>
        <dbReference type="Proteomes" id="UP000185911"/>
    </source>
</evidence>
<comment type="caution">
    <text evidence="2">The sequence shown here is derived from an EMBL/GenBank/DDBJ whole genome shotgun (WGS) entry which is preliminary data.</text>
</comment>
<keyword evidence="3" id="KW-1185">Reference proteome</keyword>
<name>A0A1Q8YCA5_9BURK</name>
<evidence type="ECO:0000313" key="2">
    <source>
        <dbReference type="EMBL" id="OLP05701.1"/>
    </source>
</evidence>
<dbReference type="STRING" id="81479.RA876_04020"/>
<feature type="transmembrane region" description="Helical" evidence="1">
    <location>
        <begin position="74"/>
        <end position="97"/>
    </location>
</feature>
<organism evidence="2 3">
    <name type="scientific">Rhodoferax antarcticus ANT.BR</name>
    <dbReference type="NCBI Taxonomy" id="1111071"/>
    <lineage>
        <taxon>Bacteria</taxon>
        <taxon>Pseudomonadati</taxon>
        <taxon>Pseudomonadota</taxon>
        <taxon>Betaproteobacteria</taxon>
        <taxon>Burkholderiales</taxon>
        <taxon>Comamonadaceae</taxon>
        <taxon>Rhodoferax</taxon>
    </lineage>
</organism>
<dbReference type="Proteomes" id="UP000185911">
    <property type="component" value="Unassembled WGS sequence"/>
</dbReference>
<accession>A0A1Q8YCA5</accession>
<keyword evidence="1" id="KW-1133">Transmembrane helix</keyword>